<dbReference type="Proteomes" id="UP000836402">
    <property type="component" value="Unassembled WGS sequence"/>
</dbReference>
<reference evidence="1" key="3">
    <citation type="submission" date="2020-10" db="EMBL/GenBank/DDBJ databases">
        <authorList>
            <person name="Sedaghatjoo S."/>
        </authorList>
    </citation>
    <scope>NUCLEOTIDE SEQUENCE</scope>
    <source>
        <strain evidence="1">AZH3</strain>
    </source>
</reference>
<reference evidence="2" key="1">
    <citation type="submission" date="2016-04" db="EMBL/GenBank/DDBJ databases">
        <authorList>
            <person name="Nguyen H.D."/>
            <person name="Kesanakurti P."/>
            <person name="Cullis J."/>
            <person name="Levesque C.A."/>
            <person name="Hambleton S."/>
        </authorList>
    </citation>
    <scope>NUCLEOTIDE SEQUENCE</scope>
    <source>
        <strain evidence="2">DAOMC 238032</strain>
    </source>
</reference>
<proteinExistence type="predicted"/>
<accession>A0A177UNF2</accession>
<protein>
    <submittedName>
        <fullName evidence="2">Uncharacterized protein</fullName>
    </submittedName>
</protein>
<keyword evidence="4" id="KW-1185">Reference proteome</keyword>
<evidence type="ECO:0000313" key="4">
    <source>
        <dbReference type="Proteomes" id="UP000836402"/>
    </source>
</evidence>
<dbReference type="EMBL" id="LWDD02000700">
    <property type="protein sequence ID" value="KAE8256997.1"/>
    <property type="molecule type" value="Genomic_DNA"/>
</dbReference>
<gene>
    <name evidence="2" type="ORF">A4X03_0g4843</name>
    <name evidence="1" type="ORF">JKIAZH3_G7344</name>
</gene>
<sequence>MAARFLADAESSHAKHDYYGSFLFDQIAMAILLRLYRLHADKHKAVVALTWEKQLYRSIDMHTSITRSKGTDPNNTPALALLALKERAKFWNQMHGDFLTTSGLAQFLMKSTERLLDKENKGWRYWVVAALDQHADYLRQSEEKGDCTHAVQVTKDAVGLFKSLYEEDALKWREDYAGALFMYTNCLLGSDQKGDSARAVRVGEDAVELCKTLYEEDAEQWRGLYAAALMVHAKHLSESGQEGDSARAVQVSKEAKRIDQAAEAKFRW</sequence>
<dbReference type="Proteomes" id="UP000077671">
    <property type="component" value="Unassembled WGS sequence"/>
</dbReference>
<evidence type="ECO:0000313" key="1">
    <source>
        <dbReference type="EMBL" id="CAD6921596.1"/>
    </source>
</evidence>
<organism evidence="2 3">
    <name type="scientific">Tilletia caries</name>
    <name type="common">wheat bunt fungus</name>
    <dbReference type="NCBI Taxonomy" id="13290"/>
    <lineage>
        <taxon>Eukaryota</taxon>
        <taxon>Fungi</taxon>
        <taxon>Dikarya</taxon>
        <taxon>Basidiomycota</taxon>
        <taxon>Ustilaginomycotina</taxon>
        <taxon>Exobasidiomycetes</taxon>
        <taxon>Tilletiales</taxon>
        <taxon>Tilletiaceae</taxon>
        <taxon>Tilletia</taxon>
    </lineage>
</organism>
<evidence type="ECO:0000313" key="2">
    <source>
        <dbReference type="EMBL" id="KAE8256997.1"/>
    </source>
</evidence>
<dbReference type="EMBL" id="CAJHJG010002626">
    <property type="protein sequence ID" value="CAD6921596.1"/>
    <property type="molecule type" value="Genomic_DNA"/>
</dbReference>
<dbReference type="AlphaFoldDB" id="A0A177UNF2"/>
<evidence type="ECO:0000313" key="3">
    <source>
        <dbReference type="Proteomes" id="UP000077671"/>
    </source>
</evidence>
<comment type="caution">
    <text evidence="2">The sequence shown here is derived from an EMBL/GenBank/DDBJ whole genome shotgun (WGS) entry which is preliminary data.</text>
</comment>
<reference evidence="2" key="2">
    <citation type="journal article" date="2019" name="IMA Fungus">
        <title>Genome sequencing and comparison of five Tilletia species to identify candidate genes for the detection of regulated species infecting wheat.</title>
        <authorList>
            <person name="Nguyen H.D.T."/>
            <person name="Sultana T."/>
            <person name="Kesanakurti P."/>
            <person name="Hambleton S."/>
        </authorList>
    </citation>
    <scope>NUCLEOTIDE SEQUENCE</scope>
    <source>
        <strain evidence="2">DAOMC 238032</strain>
    </source>
</reference>
<name>A0A177UNF2_9BASI</name>